<comment type="caution">
    <text evidence="1">The sequence shown here is derived from an EMBL/GenBank/DDBJ whole genome shotgun (WGS) entry which is preliminary data.</text>
</comment>
<organism evidence="1 2">
    <name type="scientific">Intoshia linei</name>
    <dbReference type="NCBI Taxonomy" id="1819745"/>
    <lineage>
        <taxon>Eukaryota</taxon>
        <taxon>Metazoa</taxon>
        <taxon>Spiralia</taxon>
        <taxon>Lophotrochozoa</taxon>
        <taxon>Mesozoa</taxon>
        <taxon>Orthonectida</taxon>
        <taxon>Rhopaluridae</taxon>
        <taxon>Intoshia</taxon>
    </lineage>
</organism>
<dbReference type="Proteomes" id="UP000078046">
    <property type="component" value="Unassembled WGS sequence"/>
</dbReference>
<protein>
    <submittedName>
        <fullName evidence="1">Uncharacterized protein</fullName>
    </submittedName>
</protein>
<proteinExistence type="predicted"/>
<evidence type="ECO:0000313" key="2">
    <source>
        <dbReference type="Proteomes" id="UP000078046"/>
    </source>
</evidence>
<dbReference type="EMBL" id="LWCA01000875">
    <property type="protein sequence ID" value="OAF66633.1"/>
    <property type="molecule type" value="Genomic_DNA"/>
</dbReference>
<evidence type="ECO:0000313" key="1">
    <source>
        <dbReference type="EMBL" id="OAF66633.1"/>
    </source>
</evidence>
<name>A0A177AZ34_9BILA</name>
<accession>A0A177AZ34</accession>
<sequence>MYMKSLRKSYLLTNSKTIGFVDEKVFGVPISSDSDWTPNRCCNTCYAMLTKYSNNGRFITFSQPSQNPRITQRTVSYVWLLN</sequence>
<reference evidence="1 2" key="1">
    <citation type="submission" date="2016-04" db="EMBL/GenBank/DDBJ databases">
        <title>The genome of Intoshia linei affirms orthonectids as highly simplified spiralians.</title>
        <authorList>
            <person name="Mikhailov K.V."/>
            <person name="Slusarev G.S."/>
            <person name="Nikitin M.A."/>
            <person name="Logacheva M.D."/>
            <person name="Penin A."/>
            <person name="Aleoshin V."/>
            <person name="Panchin Y.V."/>
        </authorList>
    </citation>
    <scope>NUCLEOTIDE SEQUENCE [LARGE SCALE GENOMIC DNA]</scope>
    <source>
        <strain evidence="1">Intl2013</strain>
        <tissue evidence="1">Whole animal</tissue>
    </source>
</reference>
<keyword evidence="2" id="KW-1185">Reference proteome</keyword>
<gene>
    <name evidence="1" type="ORF">A3Q56_05632</name>
</gene>
<dbReference type="AlphaFoldDB" id="A0A177AZ34"/>